<feature type="domain" description="Peptidase C14 caspase" evidence="2">
    <location>
        <begin position="37"/>
        <end position="255"/>
    </location>
</feature>
<sequence>MKLRGRRLLLLIALIALAVLPAAAQAQTASGFGRCFHAVVIGCQNYKHLRTLKTPLADAKAVAKVLKEQYGFTVNLLLDKNRDEIMLALSELRKTMTAEEDSLLIYYAGHGYLDEASGAGYWQPVDAEKDNIVYWLPTSEISNLLRAIRVRHVLVVADSCYSGEIVMRKSEAQLPAAVSNDEWLRRMQAKRSRQALTSGLKEPVMDGGGGGHSIFAKALLEALRENRQILDGTRLFSLIKDPVSNNALQQPVYDSIPMTGHEMGDFLLVPKELQKGGIQAQPEHKADLSFLQRSGGNSAATLPEKPRQNADLQKGRTIGQYIDYGDGTITDTKSGLMWKRCPEGLFGVNCEEGKIETYKWDDVFQRFKNIEYAGYSDWRLPTIAELKTLVYCSNGVKDKDYGRCNEGSEEPTINQQAFPNTEANYFWSGSPHADNSDLAWYVHFAYGSSSISNRVNSDAVRLVRGGW</sequence>
<name>A0A521G008_9BACT</name>
<dbReference type="PANTHER" id="PTHR35812">
    <property type="entry name" value="LIPOPROTEIN"/>
    <property type="match status" value="1"/>
</dbReference>
<evidence type="ECO:0000313" key="5">
    <source>
        <dbReference type="Proteomes" id="UP000316238"/>
    </source>
</evidence>
<feature type="signal peptide" evidence="1">
    <location>
        <begin position="1"/>
        <end position="26"/>
    </location>
</feature>
<dbReference type="GO" id="GO:0004197">
    <property type="term" value="F:cysteine-type endopeptidase activity"/>
    <property type="evidence" value="ECO:0007669"/>
    <property type="project" value="InterPro"/>
</dbReference>
<accession>A0A521G008</accession>
<gene>
    <name evidence="4" type="ORF">CDV28_12914</name>
</gene>
<comment type="caution">
    <text evidence="4">The sequence shown here is derived from an EMBL/GenBank/DDBJ whole genome shotgun (WGS) entry which is preliminary data.</text>
</comment>
<keyword evidence="1" id="KW-0732">Signal</keyword>
<evidence type="ECO:0000256" key="1">
    <source>
        <dbReference type="SAM" id="SignalP"/>
    </source>
</evidence>
<dbReference type="InterPro" id="IPR011460">
    <property type="entry name" value="Lcl_C"/>
</dbReference>
<dbReference type="Gene3D" id="3.40.50.1460">
    <property type="match status" value="1"/>
</dbReference>
<dbReference type="InterPro" id="IPR011600">
    <property type="entry name" value="Pept_C14_caspase"/>
</dbReference>
<dbReference type="Pfam" id="PF00656">
    <property type="entry name" value="Peptidase_C14"/>
    <property type="match status" value="1"/>
</dbReference>
<proteinExistence type="predicted"/>
<dbReference type="Proteomes" id="UP000316238">
    <property type="component" value="Unassembled WGS sequence"/>
</dbReference>
<feature type="domain" description="Lcl C-terminal" evidence="3">
    <location>
        <begin position="327"/>
        <end position="464"/>
    </location>
</feature>
<evidence type="ECO:0000259" key="3">
    <source>
        <dbReference type="Pfam" id="PF07603"/>
    </source>
</evidence>
<feature type="chain" id="PRO_5021742906" evidence="1">
    <location>
        <begin position="27"/>
        <end position="467"/>
    </location>
</feature>
<protein>
    <submittedName>
        <fullName evidence="4">Caspase domain-containing protein</fullName>
    </submittedName>
</protein>
<dbReference type="Pfam" id="PF07603">
    <property type="entry name" value="Lcl_C"/>
    <property type="match status" value="1"/>
</dbReference>
<evidence type="ECO:0000259" key="2">
    <source>
        <dbReference type="Pfam" id="PF00656"/>
    </source>
</evidence>
<keyword evidence="5" id="KW-1185">Reference proteome</keyword>
<dbReference type="GO" id="GO:0006508">
    <property type="term" value="P:proteolysis"/>
    <property type="evidence" value="ECO:0007669"/>
    <property type="project" value="InterPro"/>
</dbReference>
<dbReference type="SUPFAM" id="SSF52129">
    <property type="entry name" value="Caspase-like"/>
    <property type="match status" value="1"/>
</dbReference>
<evidence type="ECO:0000313" key="4">
    <source>
        <dbReference type="EMBL" id="TAA74349.1"/>
    </source>
</evidence>
<dbReference type="InterPro" id="IPR029030">
    <property type="entry name" value="Caspase-like_dom_sf"/>
</dbReference>
<dbReference type="AlphaFoldDB" id="A0A521G008"/>
<dbReference type="EMBL" id="NQJD01000029">
    <property type="protein sequence ID" value="TAA74349.1"/>
    <property type="molecule type" value="Genomic_DNA"/>
</dbReference>
<reference evidence="4" key="1">
    <citation type="submission" date="2017-07" db="EMBL/GenBank/DDBJ databases">
        <title>The cable genome - Insights into the physiology and evolution of filamentous bacteria capable of sulfide oxidation via long distance electron transfer.</title>
        <authorList>
            <person name="Thorup C."/>
            <person name="Bjerg J.T."/>
            <person name="Schreiber L."/>
            <person name="Nielsen L.P."/>
            <person name="Kjeldsen K.U."/>
            <person name="Boesen T."/>
            <person name="Boggild A."/>
            <person name="Meysman F."/>
            <person name="Geelhoed J."/>
            <person name="Schramm A."/>
        </authorList>
    </citation>
    <scope>NUCLEOTIDE SEQUENCE [LARGE SCALE GENOMIC DNA]</scope>
    <source>
        <strain evidence="4">GS</strain>
    </source>
</reference>
<dbReference type="PANTHER" id="PTHR35812:SF1">
    <property type="entry name" value="LIPOPROTEIN"/>
    <property type="match status" value="1"/>
</dbReference>
<organism evidence="4 5">
    <name type="scientific">Candidatus Electronema aureum</name>
    <dbReference type="NCBI Taxonomy" id="2005002"/>
    <lineage>
        <taxon>Bacteria</taxon>
        <taxon>Pseudomonadati</taxon>
        <taxon>Thermodesulfobacteriota</taxon>
        <taxon>Desulfobulbia</taxon>
        <taxon>Desulfobulbales</taxon>
        <taxon>Desulfobulbaceae</taxon>
        <taxon>Candidatus Electronema</taxon>
    </lineage>
</organism>